<dbReference type="InterPro" id="IPR011009">
    <property type="entry name" value="Kinase-like_dom_sf"/>
</dbReference>
<evidence type="ECO:0000256" key="7">
    <source>
        <dbReference type="SAM" id="MobiDB-lite"/>
    </source>
</evidence>
<keyword evidence="1" id="KW-0808">Transferase</keyword>
<reference evidence="10 11" key="1">
    <citation type="submission" date="2019-05" db="EMBL/GenBank/DDBJ databases">
        <authorList>
            <consortium name="Science for Life Laboratories"/>
        </authorList>
    </citation>
    <scope>NUCLEOTIDE SEQUENCE [LARGE SCALE GENOMIC DNA]</scope>
    <source>
        <strain evidence="10">Soil9</strain>
    </source>
</reference>
<feature type="repeat" description="WD" evidence="5">
    <location>
        <begin position="549"/>
        <end position="590"/>
    </location>
</feature>
<dbReference type="PANTHER" id="PTHR43289">
    <property type="entry name" value="MITOGEN-ACTIVATED PROTEIN KINASE KINASE KINASE 20-RELATED"/>
    <property type="match status" value="1"/>
</dbReference>
<dbReference type="EMBL" id="LR593886">
    <property type="protein sequence ID" value="VTR90971.1"/>
    <property type="molecule type" value="Genomic_DNA"/>
</dbReference>
<dbReference type="SMART" id="SM00220">
    <property type="entry name" value="S_TKc"/>
    <property type="match status" value="1"/>
</dbReference>
<feature type="domain" description="Protein kinase" evidence="9">
    <location>
        <begin position="99"/>
        <end position="406"/>
    </location>
</feature>
<dbReference type="PROSITE" id="PS00107">
    <property type="entry name" value="PROTEIN_KINASE_ATP"/>
    <property type="match status" value="1"/>
</dbReference>
<dbReference type="AlphaFoldDB" id="A0A6P2CPU6"/>
<evidence type="ECO:0000256" key="5">
    <source>
        <dbReference type="PROSITE-ProRule" id="PRU00221"/>
    </source>
</evidence>
<feature type="binding site" evidence="6">
    <location>
        <position position="128"/>
    </location>
    <ligand>
        <name>ATP</name>
        <dbReference type="ChEBI" id="CHEBI:30616"/>
    </ligand>
</feature>
<evidence type="ECO:0000256" key="2">
    <source>
        <dbReference type="ARBA" id="ARBA00022741"/>
    </source>
</evidence>
<dbReference type="PROSITE" id="PS50011">
    <property type="entry name" value="PROTEIN_KINASE_DOM"/>
    <property type="match status" value="1"/>
</dbReference>
<keyword evidence="8" id="KW-0812">Transmembrane</keyword>
<dbReference type="Pfam" id="PF00400">
    <property type="entry name" value="WD40"/>
    <property type="match status" value="4"/>
</dbReference>
<proteinExistence type="predicted"/>
<dbReference type="SUPFAM" id="SSF69322">
    <property type="entry name" value="Tricorn protease domain 2"/>
    <property type="match status" value="1"/>
</dbReference>
<keyword evidence="5" id="KW-0853">WD repeat</keyword>
<dbReference type="PROSITE" id="PS50294">
    <property type="entry name" value="WD_REPEATS_REGION"/>
    <property type="match status" value="2"/>
</dbReference>
<protein>
    <recommendedName>
        <fullName evidence="9">Protein kinase domain-containing protein</fullName>
    </recommendedName>
</protein>
<dbReference type="Gene3D" id="1.10.510.10">
    <property type="entry name" value="Transferase(Phosphotransferase) domain 1"/>
    <property type="match status" value="1"/>
</dbReference>
<dbReference type="SMART" id="SM00320">
    <property type="entry name" value="WD40"/>
    <property type="match status" value="9"/>
</dbReference>
<keyword evidence="11" id="KW-1185">Reference proteome</keyword>
<evidence type="ECO:0000259" key="9">
    <source>
        <dbReference type="PROSITE" id="PS50011"/>
    </source>
</evidence>
<keyword evidence="2 6" id="KW-0547">Nucleotide-binding</keyword>
<dbReference type="SUPFAM" id="SSF50998">
    <property type="entry name" value="Quinoprotein alcohol dehydrogenase-like"/>
    <property type="match status" value="1"/>
</dbReference>
<organism evidence="10 11">
    <name type="scientific">Gemmata massiliana</name>
    <dbReference type="NCBI Taxonomy" id="1210884"/>
    <lineage>
        <taxon>Bacteria</taxon>
        <taxon>Pseudomonadati</taxon>
        <taxon>Planctomycetota</taxon>
        <taxon>Planctomycetia</taxon>
        <taxon>Gemmatales</taxon>
        <taxon>Gemmataceae</taxon>
        <taxon>Gemmata</taxon>
    </lineage>
</organism>
<keyword evidence="8" id="KW-0472">Membrane</keyword>
<evidence type="ECO:0000313" key="10">
    <source>
        <dbReference type="EMBL" id="VTR90971.1"/>
    </source>
</evidence>
<feature type="repeat" description="WD" evidence="5">
    <location>
        <begin position="1088"/>
        <end position="1129"/>
    </location>
</feature>
<evidence type="ECO:0000256" key="4">
    <source>
        <dbReference type="ARBA" id="ARBA00022840"/>
    </source>
</evidence>
<dbReference type="GO" id="GO:0005524">
    <property type="term" value="F:ATP binding"/>
    <property type="evidence" value="ECO:0007669"/>
    <property type="project" value="UniProtKB-UniRule"/>
</dbReference>
<evidence type="ECO:0000256" key="6">
    <source>
        <dbReference type="PROSITE-ProRule" id="PRU10141"/>
    </source>
</evidence>
<evidence type="ECO:0000256" key="8">
    <source>
        <dbReference type="SAM" id="Phobius"/>
    </source>
</evidence>
<dbReference type="InterPro" id="IPR001680">
    <property type="entry name" value="WD40_rpt"/>
</dbReference>
<dbReference type="PROSITE" id="PS00108">
    <property type="entry name" value="PROTEIN_KINASE_ST"/>
    <property type="match status" value="1"/>
</dbReference>
<dbReference type="InterPro" id="IPR017441">
    <property type="entry name" value="Protein_kinase_ATP_BS"/>
</dbReference>
<dbReference type="Gene3D" id="3.30.200.20">
    <property type="entry name" value="Phosphorylase Kinase, domain 1"/>
    <property type="match status" value="1"/>
</dbReference>
<dbReference type="InterPro" id="IPR015943">
    <property type="entry name" value="WD40/YVTN_repeat-like_dom_sf"/>
</dbReference>
<dbReference type="CDD" id="cd14014">
    <property type="entry name" value="STKc_PknB_like"/>
    <property type="match status" value="1"/>
</dbReference>
<feature type="transmembrane region" description="Helical" evidence="8">
    <location>
        <begin position="432"/>
        <end position="455"/>
    </location>
</feature>
<name>A0A6P2CPU6_9BACT</name>
<feature type="region of interest" description="Disordered" evidence="7">
    <location>
        <begin position="250"/>
        <end position="269"/>
    </location>
</feature>
<evidence type="ECO:0000313" key="11">
    <source>
        <dbReference type="Proteomes" id="UP000464178"/>
    </source>
</evidence>
<dbReference type="InterPro" id="IPR000719">
    <property type="entry name" value="Prot_kinase_dom"/>
</dbReference>
<dbReference type="KEGG" id="gms:SOIL9_67430"/>
<dbReference type="Proteomes" id="UP000464178">
    <property type="component" value="Chromosome"/>
</dbReference>
<dbReference type="RefSeq" id="WP_162666035.1">
    <property type="nucleotide sequence ID" value="NZ_LR593886.1"/>
</dbReference>
<dbReference type="PROSITE" id="PS50082">
    <property type="entry name" value="WD_REPEATS_2"/>
    <property type="match status" value="4"/>
</dbReference>
<accession>A0A6P2CPU6</accession>
<keyword evidence="8" id="KW-1133">Transmembrane helix</keyword>
<keyword evidence="3 10" id="KW-0418">Kinase</keyword>
<sequence length="1191" mass="129067">MSDCPDDTDLAGFLNDSLGADRLALVSGHVDGCSECQGRLDRLTEQASGAVARYKELSSGVLPDARSGGVASTPEDATLIVGGKPAAPVFVGLPRVPGFEVLREIGRGGMGIVYKARHRRLNRLVALKMILAGASADSRVVQRFLFEGEVLARAQHPQVVQVFEVDTYDGPNHVPVPYLAMELLEGGSLSRKLRATNDGAAPRLTPREAAELLEGIARAVHAAHLQGIIHRDLKPGNILFASADFGTPNPDLKPGSGDKKTVAASGASRTTLRTPNLALPKVTDFGLAKFTQESGADLTQTGQIVGTPHYMAPEQAAGDRRIGPAVDVYALGAILFECLAGRPPFIGTEPLSVMMKVVNEQPPDVRSFRPEVPRDLAAVTMKCLAKDPARRYVSAEALADDLRRFLDDRPTKARPVTNFERLWLSIKRNPSVAGLLALLAIVLCVAFVTFGSMWARAEEKARREESLKQLAEGATIRAKDAMTETQKREAQLVFRRAVNWCEEGRLDEGLELFVRAAELAVELGDENLERVVRINLAAWERDLPLPRHRFQHTEQPRLAAFHPDGKHLVTAGRSRELYLWDIASRKRVRTYKPTLQLSRTALGFAPKLLTYWTVAVSPDGLTIAAGGTDASLTLWETSLDRPAEEVSPVGTFDAFDADVRKIQGRDLSLWTMAFSTDRVLWTSDAANGLRRWDLTDPRNPVSKRFVPKSGANGATLQIMVASPDGQKLYTGDRAGWVREWDGTTGTELSRWPTKGWITDIALSPDGRRVAVTGPNGFVRVIDLVTSREVLELSLAGAYGNGVAFTQKQPFLAASDGDGNVRFWHRDTGQPIGIPLRFHGEVTRMRFRPGTDEFAVPAGNSVYLCTAPDPPCDLISAGRGVRIRGLDFSPTGDRLAVADDRTFDLFDPRTRKRVPTTLDPDNDALTVRFDASAERPRVFRGTRDGLDWFAVPNGKKVEPVPSLGLGRVHRLEPLRDGTALFVMGSTLVARYDAATLKASKSRPPAQTLPAGVELSAIAARPDGGEVFVAFGDSAAVLAGDTLTPLREWAIGDEVLDARYTPSGDKILLAMRANAAELRDARTGARVGPQMPHERAVAGVAISPNGAILVTASRDGNARFWDAATNLPLGTPLRHAGPVTHVAFAPDGGHIATGTGTGHVTLWDIPPKPRKGTLEELRETFGKKEHSEKAPAQ</sequence>
<feature type="repeat" description="WD" evidence="5">
    <location>
        <begin position="613"/>
        <end position="645"/>
    </location>
</feature>
<dbReference type="InterPro" id="IPR008271">
    <property type="entry name" value="Ser/Thr_kinase_AS"/>
</dbReference>
<dbReference type="Gene3D" id="2.130.10.10">
    <property type="entry name" value="YVTN repeat-like/Quinoprotein amine dehydrogenase"/>
    <property type="match status" value="3"/>
</dbReference>
<dbReference type="Pfam" id="PF00069">
    <property type="entry name" value="Pkinase"/>
    <property type="match status" value="1"/>
</dbReference>
<dbReference type="PANTHER" id="PTHR43289:SF6">
    <property type="entry name" value="SERINE_THREONINE-PROTEIN KINASE NEKL-3"/>
    <property type="match status" value="1"/>
</dbReference>
<dbReference type="GO" id="GO:0004674">
    <property type="term" value="F:protein serine/threonine kinase activity"/>
    <property type="evidence" value="ECO:0007669"/>
    <property type="project" value="TreeGrafter"/>
</dbReference>
<dbReference type="InterPro" id="IPR011047">
    <property type="entry name" value="Quinoprotein_ADH-like_sf"/>
</dbReference>
<feature type="repeat" description="WD" evidence="5">
    <location>
        <begin position="1130"/>
        <end position="1163"/>
    </location>
</feature>
<dbReference type="SUPFAM" id="SSF56112">
    <property type="entry name" value="Protein kinase-like (PK-like)"/>
    <property type="match status" value="1"/>
</dbReference>
<keyword evidence="4 6" id="KW-0067">ATP-binding</keyword>
<gene>
    <name evidence="10" type="ORF">SOIL9_67430</name>
</gene>
<evidence type="ECO:0000256" key="3">
    <source>
        <dbReference type="ARBA" id="ARBA00022777"/>
    </source>
</evidence>
<evidence type="ECO:0000256" key="1">
    <source>
        <dbReference type="ARBA" id="ARBA00022679"/>
    </source>
</evidence>